<organism evidence="9 10">
    <name type="scientific">Phytohabitans flavus</name>
    <dbReference type="NCBI Taxonomy" id="1076124"/>
    <lineage>
        <taxon>Bacteria</taxon>
        <taxon>Bacillati</taxon>
        <taxon>Actinomycetota</taxon>
        <taxon>Actinomycetes</taxon>
        <taxon>Micromonosporales</taxon>
        <taxon>Micromonosporaceae</taxon>
    </lineage>
</organism>
<protein>
    <recommendedName>
        <fullName evidence="8">Peptidase S1 domain-containing protein</fullName>
    </recommendedName>
</protein>
<dbReference type="PIRSF" id="PIRSF001134">
    <property type="entry name" value="Streptogrisin"/>
    <property type="match status" value="1"/>
</dbReference>
<reference evidence="9 10" key="2">
    <citation type="submission" date="2020-03" db="EMBL/GenBank/DDBJ databases">
        <authorList>
            <person name="Ichikawa N."/>
            <person name="Kimura A."/>
            <person name="Kitahashi Y."/>
            <person name="Uohara A."/>
        </authorList>
    </citation>
    <scope>NUCLEOTIDE SEQUENCE [LARGE SCALE GENOMIC DNA]</scope>
    <source>
        <strain evidence="9 10">NBRC 107702</strain>
    </source>
</reference>
<evidence type="ECO:0000256" key="4">
    <source>
        <dbReference type="ARBA" id="ARBA00022825"/>
    </source>
</evidence>
<evidence type="ECO:0000256" key="6">
    <source>
        <dbReference type="PIRSR" id="PIRSR001134-2"/>
    </source>
</evidence>
<accession>A0A6F8XW25</accession>
<dbReference type="RefSeq" id="WP_173037647.1">
    <property type="nucleotide sequence ID" value="NZ_AP022870.1"/>
</dbReference>
<dbReference type="Gene3D" id="2.40.10.10">
    <property type="entry name" value="Trypsin-like serine proteases"/>
    <property type="match status" value="2"/>
</dbReference>
<sequence>MLRRLAHIAAASVLATAGLLGPSTPSSAATDVYGGDPFRTTASTRCSVSFTVVGGFISARRCVSRVGEPVFTLGGTRMGQVAALGPATSDYAFVRLDPGWTPVGKIRAGAQLIPVAGATSAPVGAAVCRYGSTTGWRCGTVLAKNATISYPGGVIHGLTRTNVCSEAGDAGGPFMAGNQAQGITSGGTGNCTTGGTTFFQPVAVPLTALGLTLLTSPPAP</sequence>
<dbReference type="PRINTS" id="PR00861">
    <property type="entry name" value="ALYTICPTASE"/>
</dbReference>
<dbReference type="InterPro" id="IPR009003">
    <property type="entry name" value="Peptidase_S1_PA"/>
</dbReference>
<feature type="disulfide bond" evidence="6">
    <location>
        <begin position="128"/>
        <end position="138"/>
    </location>
</feature>
<dbReference type="GO" id="GO:0004252">
    <property type="term" value="F:serine-type endopeptidase activity"/>
    <property type="evidence" value="ECO:0007669"/>
    <property type="project" value="InterPro"/>
</dbReference>
<reference evidence="9 10" key="1">
    <citation type="submission" date="2020-03" db="EMBL/GenBank/DDBJ databases">
        <title>Whole genome shotgun sequence of Phytohabitans flavus NBRC 107702.</title>
        <authorList>
            <person name="Komaki H."/>
            <person name="Tamura T."/>
        </authorList>
    </citation>
    <scope>NUCLEOTIDE SEQUENCE [LARGE SCALE GENOMIC DNA]</scope>
    <source>
        <strain evidence="9 10">NBRC 107702</strain>
    </source>
</reference>
<keyword evidence="4" id="KW-0720">Serine protease</keyword>
<dbReference type="InterPro" id="IPR001316">
    <property type="entry name" value="Pept_S1A_streptogrisin"/>
</dbReference>
<evidence type="ECO:0000256" key="2">
    <source>
        <dbReference type="ARBA" id="ARBA00022670"/>
    </source>
</evidence>
<dbReference type="EMBL" id="AP022870">
    <property type="protein sequence ID" value="BCB78013.1"/>
    <property type="molecule type" value="Genomic_DNA"/>
</dbReference>
<name>A0A6F8XW25_9ACTN</name>
<evidence type="ECO:0000313" key="10">
    <source>
        <dbReference type="Proteomes" id="UP000502508"/>
    </source>
</evidence>
<dbReference type="GO" id="GO:0006508">
    <property type="term" value="P:proteolysis"/>
    <property type="evidence" value="ECO:0007669"/>
    <property type="project" value="UniProtKB-KW"/>
</dbReference>
<evidence type="ECO:0000256" key="3">
    <source>
        <dbReference type="ARBA" id="ARBA00022801"/>
    </source>
</evidence>
<gene>
    <name evidence="9" type="ORF">Pflav_044230</name>
</gene>
<feature type="chain" id="PRO_5026011174" description="Peptidase S1 domain-containing protein" evidence="7">
    <location>
        <begin position="29"/>
        <end position="220"/>
    </location>
</feature>
<dbReference type="InterPro" id="IPR001254">
    <property type="entry name" value="Trypsin_dom"/>
</dbReference>
<evidence type="ECO:0000313" key="9">
    <source>
        <dbReference type="EMBL" id="BCB78013.1"/>
    </source>
</evidence>
<keyword evidence="2" id="KW-0645">Protease</keyword>
<evidence type="ECO:0000259" key="8">
    <source>
        <dbReference type="Pfam" id="PF00089"/>
    </source>
</evidence>
<dbReference type="KEGG" id="pfla:Pflav_044230"/>
<keyword evidence="5 6" id="KW-1015">Disulfide bond</keyword>
<evidence type="ECO:0000256" key="1">
    <source>
        <dbReference type="ARBA" id="ARBA00007664"/>
    </source>
</evidence>
<feature type="disulfide bond" evidence="6">
    <location>
        <begin position="46"/>
        <end position="62"/>
    </location>
</feature>
<evidence type="ECO:0000256" key="7">
    <source>
        <dbReference type="SAM" id="SignalP"/>
    </source>
</evidence>
<dbReference type="AlphaFoldDB" id="A0A6F8XW25"/>
<dbReference type="Pfam" id="PF00089">
    <property type="entry name" value="Trypsin"/>
    <property type="match status" value="1"/>
</dbReference>
<feature type="domain" description="Peptidase S1" evidence="8">
    <location>
        <begin position="85"/>
        <end position="203"/>
    </location>
</feature>
<dbReference type="Proteomes" id="UP000502508">
    <property type="component" value="Chromosome"/>
</dbReference>
<feature type="signal peptide" evidence="7">
    <location>
        <begin position="1"/>
        <end position="28"/>
    </location>
</feature>
<evidence type="ECO:0000256" key="5">
    <source>
        <dbReference type="ARBA" id="ARBA00023157"/>
    </source>
</evidence>
<keyword evidence="10" id="KW-1185">Reference proteome</keyword>
<keyword evidence="3" id="KW-0378">Hydrolase</keyword>
<proteinExistence type="inferred from homology"/>
<comment type="similarity">
    <text evidence="1">Belongs to the peptidase S1 family.</text>
</comment>
<dbReference type="CDD" id="cd21112">
    <property type="entry name" value="alphaLP-like"/>
    <property type="match status" value="1"/>
</dbReference>
<dbReference type="InterPro" id="IPR043504">
    <property type="entry name" value="Peptidase_S1_PA_chymotrypsin"/>
</dbReference>
<feature type="disulfide bond" evidence="6">
    <location>
        <begin position="164"/>
        <end position="191"/>
    </location>
</feature>
<dbReference type="SUPFAM" id="SSF50494">
    <property type="entry name" value="Trypsin-like serine proteases"/>
    <property type="match status" value="1"/>
</dbReference>
<keyword evidence="7" id="KW-0732">Signal</keyword>